<keyword evidence="2 5" id="KW-0238">DNA-binding</keyword>
<name>A0A841FVV7_9ACTN</name>
<proteinExistence type="predicted"/>
<keyword evidence="6" id="KW-1185">Reference proteome</keyword>
<dbReference type="PANTHER" id="PTHR46796:SF15">
    <property type="entry name" value="BLL1074 PROTEIN"/>
    <property type="match status" value="1"/>
</dbReference>
<dbReference type="AlphaFoldDB" id="A0A841FVV7"/>
<evidence type="ECO:0000256" key="2">
    <source>
        <dbReference type="ARBA" id="ARBA00023125"/>
    </source>
</evidence>
<evidence type="ECO:0000256" key="3">
    <source>
        <dbReference type="ARBA" id="ARBA00023163"/>
    </source>
</evidence>
<dbReference type="GO" id="GO:0043565">
    <property type="term" value="F:sequence-specific DNA binding"/>
    <property type="evidence" value="ECO:0007669"/>
    <property type="project" value="InterPro"/>
</dbReference>
<organism evidence="5 6">
    <name type="scientific">Phytomonospora endophytica</name>
    <dbReference type="NCBI Taxonomy" id="714109"/>
    <lineage>
        <taxon>Bacteria</taxon>
        <taxon>Bacillati</taxon>
        <taxon>Actinomycetota</taxon>
        <taxon>Actinomycetes</taxon>
        <taxon>Micromonosporales</taxon>
        <taxon>Micromonosporaceae</taxon>
        <taxon>Phytomonospora</taxon>
    </lineage>
</organism>
<dbReference type="Pfam" id="PF12833">
    <property type="entry name" value="HTH_18"/>
    <property type="match status" value="1"/>
</dbReference>
<dbReference type="RefSeq" id="WP_184790281.1">
    <property type="nucleotide sequence ID" value="NZ_BONT01000093.1"/>
</dbReference>
<dbReference type="Gene3D" id="1.10.10.60">
    <property type="entry name" value="Homeodomain-like"/>
    <property type="match status" value="1"/>
</dbReference>
<evidence type="ECO:0000313" key="5">
    <source>
        <dbReference type="EMBL" id="MBB6037467.1"/>
    </source>
</evidence>
<keyword evidence="3" id="KW-0804">Transcription</keyword>
<sequence>MYREAPSAVIPEAVVWRRSAITGTRPSRILPDGCLDIIWSNDHLFVAGPDTTAQLSQGVAGQRYTGLRFAPGIGPAVLGLPASELTDRRVALADILPPALVDEAVGRIHDGADAGVVLEALAAARMRLGDGPDPLMRAVAARLREGDTVAGTALAVNLGERHLRRRALAAFGYGPKTLARILRLGRALDLARGGVPYAHVAATTGYTDQAHLSREVKALAGAPLGVVLG</sequence>
<dbReference type="InterPro" id="IPR018060">
    <property type="entry name" value="HTH_AraC"/>
</dbReference>
<dbReference type="PANTHER" id="PTHR46796">
    <property type="entry name" value="HTH-TYPE TRANSCRIPTIONAL ACTIVATOR RHAS-RELATED"/>
    <property type="match status" value="1"/>
</dbReference>
<dbReference type="Pfam" id="PF20240">
    <property type="entry name" value="DUF6597"/>
    <property type="match status" value="1"/>
</dbReference>
<feature type="domain" description="HTH araC/xylS-type" evidence="4">
    <location>
        <begin position="133"/>
        <end position="221"/>
    </location>
</feature>
<accession>A0A841FVV7</accession>
<comment type="caution">
    <text evidence="5">The sequence shown here is derived from an EMBL/GenBank/DDBJ whole genome shotgun (WGS) entry which is preliminary data.</text>
</comment>
<evidence type="ECO:0000313" key="6">
    <source>
        <dbReference type="Proteomes" id="UP000548476"/>
    </source>
</evidence>
<dbReference type="EMBL" id="JACHGT010000012">
    <property type="protein sequence ID" value="MBB6037467.1"/>
    <property type="molecule type" value="Genomic_DNA"/>
</dbReference>
<reference evidence="5 6" key="1">
    <citation type="submission" date="2020-08" db="EMBL/GenBank/DDBJ databases">
        <title>Genomic Encyclopedia of Type Strains, Phase IV (KMG-IV): sequencing the most valuable type-strain genomes for metagenomic binning, comparative biology and taxonomic classification.</title>
        <authorList>
            <person name="Goeker M."/>
        </authorList>
    </citation>
    <scope>NUCLEOTIDE SEQUENCE [LARGE SCALE GENOMIC DNA]</scope>
    <source>
        <strain evidence="5 6">YIM 65646</strain>
    </source>
</reference>
<evidence type="ECO:0000256" key="1">
    <source>
        <dbReference type="ARBA" id="ARBA00023015"/>
    </source>
</evidence>
<gene>
    <name evidence="5" type="ORF">HNR73_005343</name>
</gene>
<dbReference type="SMART" id="SM00342">
    <property type="entry name" value="HTH_ARAC"/>
    <property type="match status" value="1"/>
</dbReference>
<keyword evidence="1" id="KW-0805">Transcription regulation</keyword>
<dbReference type="PROSITE" id="PS01124">
    <property type="entry name" value="HTH_ARAC_FAMILY_2"/>
    <property type="match status" value="1"/>
</dbReference>
<dbReference type="Proteomes" id="UP000548476">
    <property type="component" value="Unassembled WGS sequence"/>
</dbReference>
<dbReference type="GO" id="GO:0003700">
    <property type="term" value="F:DNA-binding transcription factor activity"/>
    <property type="evidence" value="ECO:0007669"/>
    <property type="project" value="InterPro"/>
</dbReference>
<dbReference type="InterPro" id="IPR050204">
    <property type="entry name" value="AraC_XylS_family_regulators"/>
</dbReference>
<evidence type="ECO:0000259" key="4">
    <source>
        <dbReference type="PROSITE" id="PS01124"/>
    </source>
</evidence>
<protein>
    <submittedName>
        <fullName evidence="5">AraC-like DNA-binding protein</fullName>
    </submittedName>
</protein>
<dbReference type="InterPro" id="IPR046532">
    <property type="entry name" value="DUF6597"/>
</dbReference>